<dbReference type="GO" id="GO:0016787">
    <property type="term" value="F:hydrolase activity"/>
    <property type="evidence" value="ECO:0007669"/>
    <property type="project" value="UniProtKB-KW"/>
</dbReference>
<accession>X8CR77</accession>
<dbReference type="InterPro" id="IPR029035">
    <property type="entry name" value="DHS-like_NAD/FAD-binding_dom"/>
</dbReference>
<evidence type="ECO:0000313" key="2">
    <source>
        <dbReference type="EMBL" id="EUA58346.1"/>
    </source>
</evidence>
<dbReference type="SUPFAM" id="SSF52467">
    <property type="entry name" value="DHS-like NAD/FAD-binding domain"/>
    <property type="match status" value="1"/>
</dbReference>
<keyword evidence="2" id="KW-0378">Hydrolase</keyword>
<name>X8CR77_MYCIT</name>
<dbReference type="AlphaFoldDB" id="X8CR77"/>
<feature type="region of interest" description="Disordered" evidence="1">
    <location>
        <begin position="17"/>
        <end position="37"/>
    </location>
</feature>
<organism evidence="2 3">
    <name type="scientific">Mycobacterium intracellulare 1956</name>
    <dbReference type="NCBI Taxonomy" id="1299331"/>
    <lineage>
        <taxon>Bacteria</taxon>
        <taxon>Bacillati</taxon>
        <taxon>Actinomycetota</taxon>
        <taxon>Actinomycetes</taxon>
        <taxon>Mycobacteriales</taxon>
        <taxon>Mycobacteriaceae</taxon>
        <taxon>Mycobacterium</taxon>
        <taxon>Mycobacterium avium complex (MAC)</taxon>
    </lineage>
</organism>
<dbReference type="EMBL" id="JAOG01000001">
    <property type="protein sequence ID" value="EUA58346.1"/>
    <property type="molecule type" value="Genomic_DNA"/>
</dbReference>
<evidence type="ECO:0000256" key="1">
    <source>
        <dbReference type="SAM" id="MobiDB-lite"/>
    </source>
</evidence>
<proteinExistence type="predicted"/>
<dbReference type="Proteomes" id="UP000020825">
    <property type="component" value="Unassembled WGS sequence"/>
</dbReference>
<gene>
    <name evidence="2" type="primary">cobB2</name>
    <name evidence="2" type="ORF">I550_1489</name>
</gene>
<dbReference type="Gene3D" id="3.40.50.1220">
    <property type="entry name" value="TPP-binding domain"/>
    <property type="match status" value="1"/>
</dbReference>
<comment type="caution">
    <text evidence="2">The sequence shown here is derived from an EMBL/GenBank/DDBJ whole genome shotgun (WGS) entry which is preliminary data.</text>
</comment>
<protein>
    <submittedName>
        <fullName evidence="2">NAD-dependent deacetylase 2 domain protein</fullName>
        <ecNumber evidence="2">3.5.1.-</ecNumber>
    </submittedName>
</protein>
<dbReference type="PATRIC" id="fig|1299331.3.peg.1443"/>
<evidence type="ECO:0000313" key="3">
    <source>
        <dbReference type="Proteomes" id="UP000020825"/>
    </source>
</evidence>
<sequence>MVTLLAGRRIAVLTGAGVSTDSGIPDYRGPDSRPATP</sequence>
<dbReference type="EC" id="3.5.1.-" evidence="2"/>
<reference evidence="2 3" key="1">
    <citation type="submission" date="2013-12" db="EMBL/GenBank/DDBJ databases">
        <authorList>
            <person name="Zelazny A."/>
            <person name="Olivier K."/>
            <person name="Holland S."/>
            <person name="Lenaerts A."/>
            <person name="Ordway D."/>
            <person name="DeGroote M.A."/>
            <person name="Parker T."/>
            <person name="Sizemore C."/>
            <person name="Tallon L.J."/>
            <person name="Sadzewicz L.K."/>
            <person name="Sengamalay N."/>
            <person name="Fraser C.M."/>
            <person name="Hine E."/>
            <person name="Shefchek K.A."/>
            <person name="Das S.P."/>
            <person name="Tettelin H."/>
        </authorList>
    </citation>
    <scope>NUCLEOTIDE SEQUENCE [LARGE SCALE GENOMIC DNA]</scope>
    <source>
        <strain evidence="2 3">1956</strain>
    </source>
</reference>